<proteinExistence type="predicted"/>
<dbReference type="AlphaFoldDB" id="A0A382SE74"/>
<protein>
    <submittedName>
        <fullName evidence="1">Uncharacterized protein</fullName>
    </submittedName>
</protein>
<reference evidence="1" key="1">
    <citation type="submission" date="2018-05" db="EMBL/GenBank/DDBJ databases">
        <authorList>
            <person name="Lanie J.A."/>
            <person name="Ng W.-L."/>
            <person name="Kazmierczak K.M."/>
            <person name="Andrzejewski T.M."/>
            <person name="Davidsen T.M."/>
            <person name="Wayne K.J."/>
            <person name="Tettelin H."/>
            <person name="Glass J.I."/>
            <person name="Rusch D."/>
            <person name="Podicherti R."/>
            <person name="Tsui H.-C.T."/>
            <person name="Winkler M.E."/>
        </authorList>
    </citation>
    <scope>NUCLEOTIDE SEQUENCE</scope>
</reference>
<sequence>LQTKNPATGRGLMLIITTEQYYAPLLAVEIEDFRL</sequence>
<organism evidence="1">
    <name type="scientific">marine metagenome</name>
    <dbReference type="NCBI Taxonomy" id="408172"/>
    <lineage>
        <taxon>unclassified sequences</taxon>
        <taxon>metagenomes</taxon>
        <taxon>ecological metagenomes</taxon>
    </lineage>
</organism>
<gene>
    <name evidence="1" type="ORF">METZ01_LOCUS361007</name>
</gene>
<evidence type="ECO:0000313" key="1">
    <source>
        <dbReference type="EMBL" id="SVD08153.1"/>
    </source>
</evidence>
<accession>A0A382SE74</accession>
<dbReference type="EMBL" id="UINC01128416">
    <property type="protein sequence ID" value="SVD08153.1"/>
    <property type="molecule type" value="Genomic_DNA"/>
</dbReference>
<feature type="non-terminal residue" evidence="1">
    <location>
        <position position="1"/>
    </location>
</feature>
<name>A0A382SE74_9ZZZZ</name>